<evidence type="ECO:0000313" key="8">
    <source>
        <dbReference type="Proteomes" id="UP000461276"/>
    </source>
</evidence>
<dbReference type="EMBL" id="WKMY01000016">
    <property type="protein sequence ID" value="MRY95186.1"/>
    <property type="molecule type" value="Genomic_DNA"/>
</dbReference>
<evidence type="ECO:0000313" key="1">
    <source>
        <dbReference type="EMBL" id="MDB9006633.1"/>
    </source>
</evidence>
<dbReference type="Proteomes" id="UP000441358">
    <property type="component" value="Unassembled WGS sequence"/>
</dbReference>
<name>A0A7K0GZI2_PARDI</name>
<evidence type="ECO:0000313" key="3">
    <source>
        <dbReference type="EMBL" id="MRY94333.1"/>
    </source>
</evidence>
<protein>
    <submittedName>
        <fullName evidence="4">Hemolysin D</fullName>
    </submittedName>
</protein>
<reference evidence="7 8" key="1">
    <citation type="journal article" date="2019" name="Nat. Med.">
        <title>A library of human gut bacterial isolates paired with longitudinal multiomics data enables mechanistic microbiome research.</title>
        <authorList>
            <person name="Poyet M."/>
            <person name="Groussin M."/>
            <person name="Gibbons S.M."/>
            <person name="Avila-Pacheco J."/>
            <person name="Jiang X."/>
            <person name="Kearney S.M."/>
            <person name="Perrotta A.R."/>
            <person name="Berdy B."/>
            <person name="Zhao S."/>
            <person name="Lieberman T.D."/>
            <person name="Swanson P.K."/>
            <person name="Smith M."/>
            <person name="Roesemann S."/>
            <person name="Alexander J.E."/>
            <person name="Rich S.A."/>
            <person name="Livny J."/>
            <person name="Vlamakis H."/>
            <person name="Clish C."/>
            <person name="Bullock K."/>
            <person name="Deik A."/>
            <person name="Scott J."/>
            <person name="Pierce K.A."/>
            <person name="Xavier R.J."/>
            <person name="Alm E.J."/>
        </authorList>
    </citation>
    <scope>NUCLEOTIDE SEQUENCE [LARGE SCALE GENOMIC DNA]</scope>
    <source>
        <strain evidence="5 7">BIOML-A32</strain>
        <strain evidence="4 8">BIOML-A9</strain>
    </source>
</reference>
<evidence type="ECO:0000313" key="7">
    <source>
        <dbReference type="Proteomes" id="UP000441358"/>
    </source>
</evidence>
<dbReference type="Proteomes" id="UP000461276">
    <property type="component" value="Unassembled WGS sequence"/>
</dbReference>
<dbReference type="EMBL" id="WKMY01000009">
    <property type="protein sequence ID" value="MRY94333.1"/>
    <property type="molecule type" value="Genomic_DNA"/>
</dbReference>
<proteinExistence type="predicted"/>
<organism evidence="4 8">
    <name type="scientific">Parabacteroides distasonis</name>
    <dbReference type="NCBI Taxonomy" id="823"/>
    <lineage>
        <taxon>Bacteria</taxon>
        <taxon>Pseudomonadati</taxon>
        <taxon>Bacteroidota</taxon>
        <taxon>Bacteroidia</taxon>
        <taxon>Bacteroidales</taxon>
        <taxon>Tannerellaceae</taxon>
        <taxon>Parabacteroides</taxon>
    </lineage>
</organism>
<dbReference type="EMBL" id="WKMC01000002">
    <property type="protein sequence ID" value="MRZ49822.1"/>
    <property type="molecule type" value="Genomic_DNA"/>
</dbReference>
<gene>
    <name evidence="5" type="ORF">GKD66_06135</name>
    <name evidence="6" type="ORF">GKD66_07670</name>
    <name evidence="3" type="ORF">GKD67_14090</name>
    <name evidence="4" type="ORF">GKD67_18510</name>
    <name evidence="1" type="ORF">PN599_16690</name>
    <name evidence="2" type="ORF">PN599_18955</name>
</gene>
<evidence type="ECO:0000313" key="4">
    <source>
        <dbReference type="EMBL" id="MRY95186.1"/>
    </source>
</evidence>
<sequence>VNGVVSNISLVPTDEYYTADIDFPEGLRTNYGIDLPVSPETQASAEIVTEELRLIERFFLPIKRIVKEGF</sequence>
<dbReference type="EMBL" id="WKMC01000004">
    <property type="protein sequence ID" value="MRZ50101.1"/>
    <property type="molecule type" value="Genomic_DNA"/>
</dbReference>
<reference evidence="1" key="2">
    <citation type="submission" date="2023-01" db="EMBL/GenBank/DDBJ databases">
        <title>Human gut microbiome strain richness.</title>
        <authorList>
            <person name="Chen-Liaw A."/>
        </authorList>
    </citation>
    <scope>NUCLEOTIDE SEQUENCE</scope>
    <source>
        <strain evidence="1">RTP21484st1_E5_RTP21484_190118</strain>
    </source>
</reference>
<evidence type="ECO:0000313" key="6">
    <source>
        <dbReference type="EMBL" id="MRZ50101.1"/>
    </source>
</evidence>
<evidence type="ECO:0000313" key="2">
    <source>
        <dbReference type="EMBL" id="MDB9007069.1"/>
    </source>
</evidence>
<dbReference type="EMBL" id="JAQMPJ010000027">
    <property type="protein sequence ID" value="MDB9007069.1"/>
    <property type="molecule type" value="Genomic_DNA"/>
</dbReference>
<dbReference type="EMBL" id="JAQMPJ010000019">
    <property type="protein sequence ID" value="MDB9006633.1"/>
    <property type="molecule type" value="Genomic_DNA"/>
</dbReference>
<dbReference type="AlphaFoldDB" id="A0A7K0GZI2"/>
<evidence type="ECO:0000313" key="5">
    <source>
        <dbReference type="EMBL" id="MRZ49822.1"/>
    </source>
</evidence>
<feature type="non-terminal residue" evidence="4">
    <location>
        <position position="1"/>
    </location>
</feature>
<accession>A0A7K0GZI2</accession>
<comment type="caution">
    <text evidence="4">The sequence shown here is derived from an EMBL/GenBank/DDBJ whole genome shotgun (WGS) entry which is preliminary data.</text>
</comment>
<dbReference type="Proteomes" id="UP001210126">
    <property type="component" value="Unassembled WGS sequence"/>
</dbReference>